<sequence length="311" mass="31484">MSVVREAEGMDGLQGIFVPLVTPFAADGSVAWDALESLARSVLDAGASGLVALGTTAEVAALEPDERRGVIDLCARVCAVSGAALIVGVGGNDTRTSAGAVAELAAWSHVSAAMVPVPYYTRPSEAGVVAHFAQVAAASPVPVVAYHIPYRTGRTLGAESMRRIAALPGVVGVKYAVGAVDADAVDLLGDPPTDFAVLVGDDTFAGPMFALGAQGGILATAQLDPHGYIALERAWRTGDFAFARSLGGRLARLSAAAFAEPNPTVIKGVLHAQGLIPTPDVRLPLLPAAPDSVANALAVIAREGLGAPLAV</sequence>
<organism evidence="7 8">
    <name type="scientific">Nocardia puris</name>
    <dbReference type="NCBI Taxonomy" id="208602"/>
    <lineage>
        <taxon>Bacteria</taxon>
        <taxon>Bacillati</taxon>
        <taxon>Actinomycetota</taxon>
        <taxon>Actinomycetes</taxon>
        <taxon>Mycobacteriales</taxon>
        <taxon>Nocardiaceae</taxon>
        <taxon>Nocardia</taxon>
    </lineage>
</organism>
<dbReference type="SUPFAM" id="SSF51569">
    <property type="entry name" value="Aldolase"/>
    <property type="match status" value="1"/>
</dbReference>
<dbReference type="InterPro" id="IPR002220">
    <property type="entry name" value="DapA-like"/>
</dbReference>
<dbReference type="PANTHER" id="PTHR12128">
    <property type="entry name" value="DIHYDRODIPICOLINATE SYNTHASE"/>
    <property type="match status" value="1"/>
</dbReference>
<dbReference type="InterPro" id="IPR013785">
    <property type="entry name" value="Aldolase_TIM"/>
</dbReference>
<dbReference type="GO" id="GO:0008840">
    <property type="term" value="F:4-hydroxy-tetrahydrodipicolinate synthase activity"/>
    <property type="evidence" value="ECO:0007669"/>
    <property type="project" value="TreeGrafter"/>
</dbReference>
<evidence type="ECO:0000313" key="7">
    <source>
        <dbReference type="EMBL" id="RBO93925.1"/>
    </source>
</evidence>
<evidence type="ECO:0000256" key="4">
    <source>
        <dbReference type="PIRNR" id="PIRNR001365"/>
    </source>
</evidence>
<accession>A0A366DVH8</accession>
<evidence type="ECO:0000256" key="6">
    <source>
        <dbReference type="PIRSR" id="PIRSR001365-2"/>
    </source>
</evidence>
<evidence type="ECO:0000256" key="2">
    <source>
        <dbReference type="ARBA" id="ARBA00023239"/>
    </source>
</evidence>
<dbReference type="AlphaFoldDB" id="A0A366DVH8"/>
<feature type="active site" description="Proton donor/acceptor" evidence="5">
    <location>
        <position position="146"/>
    </location>
</feature>
<dbReference type="PRINTS" id="PR00146">
    <property type="entry name" value="DHPICSNTHASE"/>
</dbReference>
<dbReference type="SMART" id="SM01130">
    <property type="entry name" value="DHDPS"/>
    <property type="match status" value="1"/>
</dbReference>
<keyword evidence="8" id="KW-1185">Reference proteome</keyword>
<name>A0A366DVH8_9NOCA</name>
<gene>
    <name evidence="7" type="ORF">DFR74_102345</name>
</gene>
<evidence type="ECO:0000256" key="5">
    <source>
        <dbReference type="PIRSR" id="PIRSR001365-1"/>
    </source>
</evidence>
<dbReference type="PROSITE" id="PS00666">
    <property type="entry name" value="DHDPS_2"/>
    <property type="match status" value="1"/>
</dbReference>
<dbReference type="PIRSF" id="PIRSF001365">
    <property type="entry name" value="DHDPS"/>
    <property type="match status" value="1"/>
</dbReference>
<dbReference type="Proteomes" id="UP000252586">
    <property type="component" value="Unassembled WGS sequence"/>
</dbReference>
<dbReference type="InterPro" id="IPR020625">
    <property type="entry name" value="Schiff_base-form_aldolases_AS"/>
</dbReference>
<evidence type="ECO:0000256" key="3">
    <source>
        <dbReference type="ARBA" id="ARBA00023270"/>
    </source>
</evidence>
<comment type="similarity">
    <text evidence="1 4">Belongs to the DapA family.</text>
</comment>
<reference evidence="7 8" key="1">
    <citation type="submission" date="2018-06" db="EMBL/GenBank/DDBJ databases">
        <title>Genomic Encyclopedia of Type Strains, Phase IV (KMG-IV): sequencing the most valuable type-strain genomes for metagenomic binning, comparative biology and taxonomic classification.</title>
        <authorList>
            <person name="Goeker M."/>
        </authorList>
    </citation>
    <scope>NUCLEOTIDE SEQUENCE [LARGE SCALE GENOMIC DNA]</scope>
    <source>
        <strain evidence="7 8">DSM 44599</strain>
    </source>
</reference>
<protein>
    <submittedName>
        <fullName evidence="7">4-hydroxy-tetrahydrodipicolinate synthase</fullName>
    </submittedName>
</protein>
<evidence type="ECO:0000256" key="1">
    <source>
        <dbReference type="ARBA" id="ARBA00007592"/>
    </source>
</evidence>
<keyword evidence="3" id="KW-0704">Schiff base</keyword>
<proteinExistence type="inferred from homology"/>
<dbReference type="STRING" id="1210090.GCA_001613185_00280"/>
<dbReference type="GO" id="GO:0044281">
    <property type="term" value="P:small molecule metabolic process"/>
    <property type="evidence" value="ECO:0007669"/>
    <property type="project" value="UniProtKB-ARBA"/>
</dbReference>
<feature type="binding site" evidence="6">
    <location>
        <position position="56"/>
    </location>
    <ligand>
        <name>pyruvate</name>
        <dbReference type="ChEBI" id="CHEBI:15361"/>
    </ligand>
</feature>
<dbReference type="Pfam" id="PF00701">
    <property type="entry name" value="DHDPS"/>
    <property type="match status" value="1"/>
</dbReference>
<comment type="caution">
    <text evidence="7">The sequence shown here is derived from an EMBL/GenBank/DDBJ whole genome shotgun (WGS) entry which is preliminary data.</text>
</comment>
<dbReference type="PANTHER" id="PTHR12128:SF66">
    <property type="entry name" value="4-HYDROXY-2-OXOGLUTARATE ALDOLASE, MITOCHONDRIAL"/>
    <property type="match status" value="1"/>
</dbReference>
<feature type="binding site" evidence="6">
    <location>
        <position position="217"/>
    </location>
    <ligand>
        <name>pyruvate</name>
        <dbReference type="ChEBI" id="CHEBI:15361"/>
    </ligand>
</feature>
<feature type="active site" description="Schiff-base intermediate with substrate" evidence="5">
    <location>
        <position position="174"/>
    </location>
</feature>
<dbReference type="Gene3D" id="3.20.20.70">
    <property type="entry name" value="Aldolase class I"/>
    <property type="match status" value="1"/>
</dbReference>
<dbReference type="EMBL" id="QNRE01000002">
    <property type="protein sequence ID" value="RBO93925.1"/>
    <property type="molecule type" value="Genomic_DNA"/>
</dbReference>
<evidence type="ECO:0000313" key="8">
    <source>
        <dbReference type="Proteomes" id="UP000252586"/>
    </source>
</evidence>
<keyword evidence="2 4" id="KW-0456">Lyase</keyword>